<dbReference type="AlphaFoldDB" id="A0A2G8K6G6"/>
<dbReference type="EC" id="1.-.-.-" evidence="7"/>
<dbReference type="GO" id="GO:0050661">
    <property type="term" value="F:NADP binding"/>
    <property type="evidence" value="ECO:0007669"/>
    <property type="project" value="InterPro"/>
</dbReference>
<keyword evidence="4 7" id="KW-0274">FAD</keyword>
<evidence type="ECO:0000256" key="2">
    <source>
        <dbReference type="ARBA" id="ARBA00009183"/>
    </source>
</evidence>
<sequence>MASNAYMKGRRRYMYFDAIMPCTGFFSIINYPMYPGQDEFQGGSHSAGDISVDASLTAKQVYLSMRKGTWVITRSGPGGWPRDLFMNRRINFLLPEWYRRNAMKKELFSKMNMDNLGLRCDRELFCSEVMVNDLIQSRIFCGKVKAKTGIDHFTKTGIVFTDGTEVDADVVIFATGYKLRAPYLDPPLSKRVAITRSVLAKTFLSVVRAVAELGVLVRGGARMVCRGAFDTI</sequence>
<dbReference type="InterPro" id="IPR020946">
    <property type="entry name" value="Flavin_mOase-like"/>
</dbReference>
<evidence type="ECO:0000256" key="7">
    <source>
        <dbReference type="RuleBase" id="RU361177"/>
    </source>
</evidence>
<keyword evidence="5" id="KW-0521">NADP</keyword>
<dbReference type="EMBL" id="MRZV01000842">
    <property type="protein sequence ID" value="PIK43543.1"/>
    <property type="molecule type" value="Genomic_DNA"/>
</dbReference>
<name>A0A2G8K6G6_STIJA</name>
<organism evidence="9 10">
    <name type="scientific">Stichopus japonicus</name>
    <name type="common">Sea cucumber</name>
    <dbReference type="NCBI Taxonomy" id="307972"/>
    <lineage>
        <taxon>Eukaryota</taxon>
        <taxon>Metazoa</taxon>
        <taxon>Echinodermata</taxon>
        <taxon>Eleutherozoa</taxon>
        <taxon>Echinozoa</taxon>
        <taxon>Holothuroidea</taxon>
        <taxon>Aspidochirotacea</taxon>
        <taxon>Aspidochirotida</taxon>
        <taxon>Stichopodidae</taxon>
        <taxon>Apostichopus</taxon>
    </lineage>
</organism>
<reference evidence="9 10" key="1">
    <citation type="journal article" date="2017" name="PLoS Biol.">
        <title>The sea cucumber genome provides insights into morphological evolution and visceral regeneration.</title>
        <authorList>
            <person name="Zhang X."/>
            <person name="Sun L."/>
            <person name="Yuan J."/>
            <person name="Sun Y."/>
            <person name="Gao Y."/>
            <person name="Zhang L."/>
            <person name="Li S."/>
            <person name="Dai H."/>
            <person name="Hamel J.F."/>
            <person name="Liu C."/>
            <person name="Yu Y."/>
            <person name="Liu S."/>
            <person name="Lin W."/>
            <person name="Guo K."/>
            <person name="Jin S."/>
            <person name="Xu P."/>
            <person name="Storey K.B."/>
            <person name="Huan P."/>
            <person name="Zhang T."/>
            <person name="Zhou Y."/>
            <person name="Zhang J."/>
            <person name="Lin C."/>
            <person name="Li X."/>
            <person name="Xing L."/>
            <person name="Huo D."/>
            <person name="Sun M."/>
            <person name="Wang L."/>
            <person name="Mercier A."/>
            <person name="Li F."/>
            <person name="Yang H."/>
            <person name="Xiang J."/>
        </authorList>
    </citation>
    <scope>NUCLEOTIDE SEQUENCE [LARGE SCALE GENOMIC DNA]</scope>
    <source>
        <strain evidence="9">Shaxun</strain>
        <tissue evidence="9">Muscle</tissue>
    </source>
</reference>
<keyword evidence="8" id="KW-0812">Transmembrane</keyword>
<evidence type="ECO:0000256" key="1">
    <source>
        <dbReference type="ARBA" id="ARBA00001974"/>
    </source>
</evidence>
<dbReference type="STRING" id="307972.A0A2G8K6G6"/>
<evidence type="ECO:0000313" key="10">
    <source>
        <dbReference type="Proteomes" id="UP000230750"/>
    </source>
</evidence>
<keyword evidence="10" id="KW-1185">Reference proteome</keyword>
<dbReference type="GO" id="GO:0050660">
    <property type="term" value="F:flavin adenine dinucleotide binding"/>
    <property type="evidence" value="ECO:0007669"/>
    <property type="project" value="InterPro"/>
</dbReference>
<dbReference type="InterPro" id="IPR036188">
    <property type="entry name" value="FAD/NAD-bd_sf"/>
</dbReference>
<comment type="cofactor">
    <cofactor evidence="1 7">
        <name>FAD</name>
        <dbReference type="ChEBI" id="CHEBI:57692"/>
    </cofactor>
</comment>
<evidence type="ECO:0000256" key="3">
    <source>
        <dbReference type="ARBA" id="ARBA00022630"/>
    </source>
</evidence>
<feature type="transmembrane region" description="Helical" evidence="8">
    <location>
        <begin position="12"/>
        <end position="34"/>
    </location>
</feature>
<evidence type="ECO:0000313" key="9">
    <source>
        <dbReference type="EMBL" id="PIK43543.1"/>
    </source>
</evidence>
<accession>A0A2G8K6G6</accession>
<comment type="similarity">
    <text evidence="2 7">Belongs to the FMO family.</text>
</comment>
<evidence type="ECO:0000256" key="6">
    <source>
        <dbReference type="ARBA" id="ARBA00023002"/>
    </source>
</evidence>
<dbReference type="InterPro" id="IPR050346">
    <property type="entry name" value="FMO-like"/>
</dbReference>
<keyword evidence="7 9" id="KW-0503">Monooxygenase</keyword>
<dbReference type="GO" id="GO:0004499">
    <property type="term" value="F:N,N-dimethylaniline monooxygenase activity"/>
    <property type="evidence" value="ECO:0007669"/>
    <property type="project" value="InterPro"/>
</dbReference>
<keyword evidence="6 7" id="KW-0560">Oxidoreductase</keyword>
<protein>
    <recommendedName>
        <fullName evidence="7">Flavin-containing monooxygenase</fullName>
        <ecNumber evidence="7">1.-.-.-</ecNumber>
    </recommendedName>
</protein>
<dbReference type="PANTHER" id="PTHR23023">
    <property type="entry name" value="DIMETHYLANILINE MONOOXYGENASE"/>
    <property type="match status" value="1"/>
</dbReference>
<proteinExistence type="inferred from homology"/>
<dbReference type="Pfam" id="PF00743">
    <property type="entry name" value="FMO-like"/>
    <property type="match status" value="1"/>
</dbReference>
<dbReference type="Gene3D" id="3.50.50.60">
    <property type="entry name" value="FAD/NAD(P)-binding domain"/>
    <property type="match status" value="1"/>
</dbReference>
<evidence type="ECO:0000256" key="8">
    <source>
        <dbReference type="SAM" id="Phobius"/>
    </source>
</evidence>
<gene>
    <name evidence="9" type="ORF">BSL78_19606</name>
</gene>
<evidence type="ECO:0000256" key="4">
    <source>
        <dbReference type="ARBA" id="ARBA00022827"/>
    </source>
</evidence>
<keyword evidence="3 7" id="KW-0285">Flavoprotein</keyword>
<comment type="caution">
    <text evidence="9">The sequence shown here is derived from an EMBL/GenBank/DDBJ whole genome shotgun (WGS) entry which is preliminary data.</text>
</comment>
<dbReference type="FunFam" id="3.50.50.60:FF:000023">
    <property type="entry name" value="Dimethylaniline monooxygenase [N-oxide-forming]"/>
    <property type="match status" value="1"/>
</dbReference>
<keyword evidence="8" id="KW-1133">Transmembrane helix</keyword>
<keyword evidence="8" id="KW-0472">Membrane</keyword>
<dbReference type="Proteomes" id="UP000230750">
    <property type="component" value="Unassembled WGS sequence"/>
</dbReference>
<dbReference type="SUPFAM" id="SSF51905">
    <property type="entry name" value="FAD/NAD(P)-binding domain"/>
    <property type="match status" value="1"/>
</dbReference>
<evidence type="ECO:0000256" key="5">
    <source>
        <dbReference type="ARBA" id="ARBA00022857"/>
    </source>
</evidence>
<dbReference type="OrthoDB" id="66881at2759"/>